<dbReference type="Proteomes" id="UP001150581">
    <property type="component" value="Unassembled WGS sequence"/>
</dbReference>
<proteinExistence type="predicted"/>
<gene>
    <name evidence="1" type="ORF">LPJ66_003946</name>
</gene>
<dbReference type="EMBL" id="JANBPG010000438">
    <property type="protein sequence ID" value="KAJ1896513.1"/>
    <property type="molecule type" value="Genomic_DNA"/>
</dbReference>
<name>A0ACC1IID7_9FUNG</name>
<reference evidence="1" key="1">
    <citation type="submission" date="2022-07" db="EMBL/GenBank/DDBJ databases">
        <title>Phylogenomic reconstructions and comparative analyses of Kickxellomycotina fungi.</title>
        <authorList>
            <person name="Reynolds N.K."/>
            <person name="Stajich J.E."/>
            <person name="Barry K."/>
            <person name="Grigoriev I.V."/>
            <person name="Crous P."/>
            <person name="Smith M.E."/>
        </authorList>
    </citation>
    <scope>NUCLEOTIDE SEQUENCE</scope>
    <source>
        <strain evidence="1">Benny 63K</strain>
    </source>
</reference>
<evidence type="ECO:0000313" key="2">
    <source>
        <dbReference type="Proteomes" id="UP001150581"/>
    </source>
</evidence>
<keyword evidence="2" id="KW-1185">Reference proteome</keyword>
<sequence>MEKNQDSQATELCANKCGFYGNPLNNNLCSKCFKETQQKLQSQQKDASQIVEATAAASAAIQAQMPIASAATQAEVPSTSAAAMDTSSNVPAMDSAMDVDSPSWLEEPAHANVESIIESTLLNIAPELPSSSTPGSHVQSPLLVESSGMSTPRKRIQTNKGRCLQCRTRVPLVKQTVNKCRCGYVFCDGHRFHDQHNCDFDIVGRDRNVLEKRNPKLNELPKGGRSFNRID</sequence>
<organism evidence="1 2">
    <name type="scientific">Kickxella alabastrina</name>
    <dbReference type="NCBI Taxonomy" id="61397"/>
    <lineage>
        <taxon>Eukaryota</taxon>
        <taxon>Fungi</taxon>
        <taxon>Fungi incertae sedis</taxon>
        <taxon>Zoopagomycota</taxon>
        <taxon>Kickxellomycotina</taxon>
        <taxon>Kickxellomycetes</taxon>
        <taxon>Kickxellales</taxon>
        <taxon>Kickxellaceae</taxon>
        <taxon>Kickxella</taxon>
    </lineage>
</organism>
<evidence type="ECO:0000313" key="1">
    <source>
        <dbReference type="EMBL" id="KAJ1896513.1"/>
    </source>
</evidence>
<protein>
    <submittedName>
        <fullName evidence="1">Uncharacterized protein</fullName>
    </submittedName>
</protein>
<accession>A0ACC1IID7</accession>
<comment type="caution">
    <text evidence="1">The sequence shown here is derived from an EMBL/GenBank/DDBJ whole genome shotgun (WGS) entry which is preliminary data.</text>
</comment>